<reference evidence="3 4" key="1">
    <citation type="submission" date="2024-09" db="EMBL/GenBank/DDBJ databases">
        <authorList>
            <person name="Sun Q."/>
            <person name="Mori K."/>
        </authorList>
    </citation>
    <scope>NUCLEOTIDE SEQUENCE [LARGE SCALE GENOMIC DNA]</scope>
    <source>
        <strain evidence="3 4">CCM 7228</strain>
    </source>
</reference>
<keyword evidence="1" id="KW-0812">Transmembrane</keyword>
<evidence type="ECO:0000313" key="3">
    <source>
        <dbReference type="EMBL" id="MFC0272045.1"/>
    </source>
</evidence>
<dbReference type="EMBL" id="JBHLVO010000008">
    <property type="protein sequence ID" value="MFC0272045.1"/>
    <property type="molecule type" value="Genomic_DNA"/>
</dbReference>
<organism evidence="3 4">
    <name type="scientific">Metabacillus herbersteinensis</name>
    <dbReference type="NCBI Taxonomy" id="283816"/>
    <lineage>
        <taxon>Bacteria</taxon>
        <taxon>Bacillati</taxon>
        <taxon>Bacillota</taxon>
        <taxon>Bacilli</taxon>
        <taxon>Bacillales</taxon>
        <taxon>Bacillaceae</taxon>
        <taxon>Metabacillus</taxon>
    </lineage>
</organism>
<protein>
    <submittedName>
        <fullName evidence="3">Phosphatase PAP2 family protein</fullName>
    </submittedName>
</protein>
<dbReference type="Proteomes" id="UP001589854">
    <property type="component" value="Unassembled WGS sequence"/>
</dbReference>
<dbReference type="Gene3D" id="1.20.144.10">
    <property type="entry name" value="Phosphatidic acid phosphatase type 2/haloperoxidase"/>
    <property type="match status" value="1"/>
</dbReference>
<dbReference type="InterPro" id="IPR000326">
    <property type="entry name" value="PAP2/HPO"/>
</dbReference>
<comment type="caution">
    <text evidence="3">The sequence shown here is derived from an EMBL/GenBank/DDBJ whole genome shotgun (WGS) entry which is preliminary data.</text>
</comment>
<dbReference type="RefSeq" id="WP_378934261.1">
    <property type="nucleotide sequence ID" value="NZ_JBHLVO010000008.1"/>
</dbReference>
<feature type="domain" description="Phosphatidic acid phosphatase type 2/haloperoxidase" evidence="2">
    <location>
        <begin position="2"/>
        <end position="41"/>
    </location>
</feature>
<evidence type="ECO:0000259" key="2">
    <source>
        <dbReference type="Pfam" id="PF01569"/>
    </source>
</evidence>
<evidence type="ECO:0000313" key="4">
    <source>
        <dbReference type="Proteomes" id="UP001589854"/>
    </source>
</evidence>
<dbReference type="SUPFAM" id="SSF48317">
    <property type="entry name" value="Acid phosphatase/Vanadium-dependent haloperoxidase"/>
    <property type="match status" value="1"/>
</dbReference>
<accession>A0ABV6GED5</accession>
<dbReference type="Pfam" id="PF01569">
    <property type="entry name" value="PAP2"/>
    <property type="match status" value="1"/>
</dbReference>
<proteinExistence type="predicted"/>
<keyword evidence="1" id="KW-0472">Membrane</keyword>
<sequence>MINLLFVFILAVIGISRLVEGAHYSTDVIGGFMCGIILLFGMQFLYEFINEKWLERSSKRNVSL</sequence>
<keyword evidence="4" id="KW-1185">Reference proteome</keyword>
<gene>
    <name evidence="3" type="ORF">ACFFIX_11340</name>
</gene>
<keyword evidence="1" id="KW-1133">Transmembrane helix</keyword>
<feature type="transmembrane region" description="Helical" evidence="1">
    <location>
        <begin position="28"/>
        <end position="49"/>
    </location>
</feature>
<dbReference type="InterPro" id="IPR036938">
    <property type="entry name" value="PAP2/HPO_sf"/>
</dbReference>
<evidence type="ECO:0000256" key="1">
    <source>
        <dbReference type="SAM" id="Phobius"/>
    </source>
</evidence>
<name>A0ABV6GED5_9BACI</name>